<sequence>MSVLSSLQERFGAQLSSYSYDIILALSVLGFGAAAAFLVKKVSF</sequence>
<protein>
    <submittedName>
        <fullName evidence="2">Uncharacterized protein</fullName>
    </submittedName>
</protein>
<gene>
    <name evidence="2" type="ORF">SAMN06296036_13128</name>
</gene>
<reference evidence="3" key="1">
    <citation type="submission" date="2017-04" db="EMBL/GenBank/DDBJ databases">
        <authorList>
            <person name="Varghese N."/>
            <person name="Submissions S."/>
        </authorList>
    </citation>
    <scope>NUCLEOTIDE SEQUENCE [LARGE SCALE GENOMIC DNA]</scope>
    <source>
        <strain evidence="3">RKEM611</strain>
    </source>
</reference>
<feature type="transmembrane region" description="Helical" evidence="1">
    <location>
        <begin position="20"/>
        <end position="39"/>
    </location>
</feature>
<evidence type="ECO:0000313" key="3">
    <source>
        <dbReference type="Proteomes" id="UP000192907"/>
    </source>
</evidence>
<dbReference type="AlphaFoldDB" id="A0A1Y6CT33"/>
<proteinExistence type="predicted"/>
<evidence type="ECO:0000256" key="1">
    <source>
        <dbReference type="SAM" id="Phobius"/>
    </source>
</evidence>
<evidence type="ECO:0000313" key="2">
    <source>
        <dbReference type="EMBL" id="SMF77314.1"/>
    </source>
</evidence>
<keyword evidence="1" id="KW-0472">Membrane</keyword>
<dbReference type="Proteomes" id="UP000192907">
    <property type="component" value="Unassembled WGS sequence"/>
</dbReference>
<keyword evidence="3" id="KW-1185">Reference proteome</keyword>
<organism evidence="2 3">
    <name type="scientific">Pseudobacteriovorax antillogorgiicola</name>
    <dbReference type="NCBI Taxonomy" id="1513793"/>
    <lineage>
        <taxon>Bacteria</taxon>
        <taxon>Pseudomonadati</taxon>
        <taxon>Bdellovibrionota</taxon>
        <taxon>Oligoflexia</taxon>
        <taxon>Oligoflexales</taxon>
        <taxon>Pseudobacteriovoracaceae</taxon>
        <taxon>Pseudobacteriovorax</taxon>
    </lineage>
</organism>
<accession>A0A1Y6CT33</accession>
<keyword evidence="1" id="KW-1133">Transmembrane helix</keyword>
<keyword evidence="1" id="KW-0812">Transmembrane</keyword>
<name>A0A1Y6CT33_9BACT</name>
<dbReference type="EMBL" id="FWZT01000031">
    <property type="protein sequence ID" value="SMF77314.1"/>
    <property type="molecule type" value="Genomic_DNA"/>
</dbReference>
<dbReference type="RefSeq" id="WP_268808918.1">
    <property type="nucleotide sequence ID" value="NZ_FWZT01000031.1"/>
</dbReference>